<dbReference type="EMBL" id="JAAAUQ010000997">
    <property type="protein sequence ID" value="KAF9144669.1"/>
    <property type="molecule type" value="Genomic_DNA"/>
</dbReference>
<dbReference type="SUPFAM" id="SSF81383">
    <property type="entry name" value="F-box domain"/>
    <property type="match status" value="1"/>
</dbReference>
<dbReference type="AlphaFoldDB" id="A0A9P5V7P6"/>
<name>A0A9P5V7P6_9FUNG</name>
<organism evidence="2 3">
    <name type="scientific">Linnemannia schmuckeri</name>
    <dbReference type="NCBI Taxonomy" id="64567"/>
    <lineage>
        <taxon>Eukaryota</taxon>
        <taxon>Fungi</taxon>
        <taxon>Fungi incertae sedis</taxon>
        <taxon>Mucoromycota</taxon>
        <taxon>Mortierellomycotina</taxon>
        <taxon>Mortierellomycetes</taxon>
        <taxon>Mortierellales</taxon>
        <taxon>Mortierellaceae</taxon>
        <taxon>Linnemannia</taxon>
    </lineage>
</organism>
<comment type="caution">
    <text evidence="2">The sequence shown here is derived from an EMBL/GenBank/DDBJ whole genome shotgun (WGS) entry which is preliminary data.</text>
</comment>
<dbReference type="Gene3D" id="3.80.10.10">
    <property type="entry name" value="Ribonuclease Inhibitor"/>
    <property type="match status" value="1"/>
</dbReference>
<evidence type="ECO:0000256" key="1">
    <source>
        <dbReference type="SAM" id="MobiDB-lite"/>
    </source>
</evidence>
<gene>
    <name evidence="2" type="ORF">BG015_012125</name>
</gene>
<proteinExistence type="predicted"/>
<dbReference type="SUPFAM" id="SSF52047">
    <property type="entry name" value="RNI-like"/>
    <property type="match status" value="1"/>
</dbReference>
<sequence>MGTGCDTVLNIQELQDMIRNRLSLEDLKACTLVSRQWNSHFDPCLWEKCTIWMRRQKRRLLKRHGVHVRRLSCLYFDKHTLTTILKYCPNIEHLYLRLDEHSMWIQYHTLENLFLHLQHSLTNVHVLFDATYFEPGFLWSLCRLTRLTHLRIDPHSLEDRDPGFSPPEYYLGFLECCPTLRELTFVYGPYFGGDYEEEHHRWTKSAFKKWVRGLFDSRRQERLPASPHDAIAKVTVRTSTFVKKGGTVITTNTHRVNPELPTPRPNPQQYNLRSIQLQPPAMDLPTFLCIVRQSPSMEILTLGGQWSNFCPETTWTELSTYCSQIRELNIQFNGTIKEFPTIATLVTLFPRLESLSLVRQMFSRDPDLSTLGASLRKHRQQYGTPHPFKALEITGLVRQQLPIVMDALTLPVAMESVKVGNIIRYSRFMQDEAPAAIQTQAPTQTSPVSGASTLALTTTTPTPWPCQDSLTTLDISSVVFPDHATTFQFFSRLQACNQLRTLHLWLFHLRDIISHVAFPKIDESGEAFPQPPPLIANVDDEEDDDIVIINSSGSSTHSSSHSSHSSHNNSSTSSFSVHPTSNVLSLTLSFPNLRTVNVAPVFELIRSGLGPGITVPEAKLLIAAMPSLVDLGLVSSAGGLEVSRLQREYPSLKIRM</sequence>
<evidence type="ECO:0000313" key="2">
    <source>
        <dbReference type="EMBL" id="KAF9144669.1"/>
    </source>
</evidence>
<accession>A0A9P5V7P6</accession>
<reference evidence="2" key="1">
    <citation type="journal article" date="2020" name="Fungal Divers.">
        <title>Resolving the Mortierellaceae phylogeny through synthesis of multi-gene phylogenetics and phylogenomics.</title>
        <authorList>
            <person name="Vandepol N."/>
            <person name="Liber J."/>
            <person name="Desiro A."/>
            <person name="Na H."/>
            <person name="Kennedy M."/>
            <person name="Barry K."/>
            <person name="Grigoriev I.V."/>
            <person name="Miller A.N."/>
            <person name="O'Donnell K."/>
            <person name="Stajich J.E."/>
            <person name="Bonito G."/>
        </authorList>
    </citation>
    <scope>NUCLEOTIDE SEQUENCE</scope>
    <source>
        <strain evidence="2">NRRL 6426</strain>
    </source>
</reference>
<protein>
    <recommendedName>
        <fullName evidence="4">F-box domain-containing protein</fullName>
    </recommendedName>
</protein>
<dbReference type="InterPro" id="IPR036047">
    <property type="entry name" value="F-box-like_dom_sf"/>
</dbReference>
<dbReference type="OrthoDB" id="2414739at2759"/>
<dbReference type="Proteomes" id="UP000748756">
    <property type="component" value="Unassembled WGS sequence"/>
</dbReference>
<keyword evidence="3" id="KW-1185">Reference proteome</keyword>
<dbReference type="InterPro" id="IPR032675">
    <property type="entry name" value="LRR_dom_sf"/>
</dbReference>
<feature type="region of interest" description="Disordered" evidence="1">
    <location>
        <begin position="550"/>
        <end position="576"/>
    </location>
</feature>
<evidence type="ECO:0000313" key="3">
    <source>
        <dbReference type="Proteomes" id="UP000748756"/>
    </source>
</evidence>
<evidence type="ECO:0008006" key="4">
    <source>
        <dbReference type="Google" id="ProtNLM"/>
    </source>
</evidence>